<keyword evidence="2" id="KW-1185">Reference proteome</keyword>
<gene>
    <name evidence="1" type="ORF">F8M41_019351</name>
</gene>
<evidence type="ECO:0000313" key="1">
    <source>
        <dbReference type="EMBL" id="KAF0561728.1"/>
    </source>
</evidence>
<reference evidence="1 2" key="1">
    <citation type="journal article" date="2019" name="Environ. Microbiol.">
        <title>At the nexus of three kingdoms: the genome of the mycorrhizal fungus Gigaspora margarita provides insights into plant, endobacterial and fungal interactions.</title>
        <authorList>
            <person name="Venice F."/>
            <person name="Ghignone S."/>
            <person name="Salvioli di Fossalunga A."/>
            <person name="Amselem J."/>
            <person name="Novero M."/>
            <person name="Xianan X."/>
            <person name="Sedzielewska Toro K."/>
            <person name="Morin E."/>
            <person name="Lipzen A."/>
            <person name="Grigoriev I.V."/>
            <person name="Henrissat B."/>
            <person name="Martin F.M."/>
            <person name="Bonfante P."/>
        </authorList>
    </citation>
    <scope>NUCLEOTIDE SEQUENCE [LARGE SCALE GENOMIC DNA]</scope>
    <source>
        <strain evidence="1 2">BEG34</strain>
    </source>
</reference>
<organism evidence="1 2">
    <name type="scientific">Gigaspora margarita</name>
    <dbReference type="NCBI Taxonomy" id="4874"/>
    <lineage>
        <taxon>Eukaryota</taxon>
        <taxon>Fungi</taxon>
        <taxon>Fungi incertae sedis</taxon>
        <taxon>Mucoromycota</taxon>
        <taxon>Glomeromycotina</taxon>
        <taxon>Glomeromycetes</taxon>
        <taxon>Diversisporales</taxon>
        <taxon>Gigasporaceae</taxon>
        <taxon>Gigaspora</taxon>
    </lineage>
</organism>
<sequence>MDKNLENPIAESPIIGSPMIKSPITRSPMIKSPIVESLIEETQIEEIHLIEDQGESSLLWDTLRKHRNLLELEASLTDNSSQNSQNIESKSDMHMDKLNTQDENNNNLLQNIELVTDTHVNELNLQMIIICSKILSQVTDVPVNELNLQNDTNLLQNNITILVNLLFIVLDKSDKVLLR</sequence>
<dbReference type="AlphaFoldDB" id="A0A8H4B5D8"/>
<name>A0A8H4B5D8_GIGMA</name>
<protein>
    <submittedName>
        <fullName evidence="1">Uncharacterized protein</fullName>
    </submittedName>
</protein>
<accession>A0A8H4B5D8</accession>
<evidence type="ECO:0000313" key="2">
    <source>
        <dbReference type="Proteomes" id="UP000439903"/>
    </source>
</evidence>
<comment type="caution">
    <text evidence="1">The sequence shown here is derived from an EMBL/GenBank/DDBJ whole genome shotgun (WGS) entry which is preliminary data.</text>
</comment>
<proteinExistence type="predicted"/>
<dbReference type="EMBL" id="WTPW01000006">
    <property type="protein sequence ID" value="KAF0561728.1"/>
    <property type="molecule type" value="Genomic_DNA"/>
</dbReference>
<dbReference type="Proteomes" id="UP000439903">
    <property type="component" value="Unassembled WGS sequence"/>
</dbReference>